<geneLocation type="plasmid" evidence="4 5">
    <name>pNBRC108728a</name>
</geneLocation>
<accession>A0ABN6YA13</accession>
<dbReference type="EMBL" id="AP027733">
    <property type="protein sequence ID" value="BDZ52790.1"/>
    <property type="molecule type" value="Genomic_DNA"/>
</dbReference>
<feature type="chain" id="PRO_5046062814" description="GmrSD restriction endonucleases C-terminal domain-containing protein" evidence="2">
    <location>
        <begin position="22"/>
        <end position="291"/>
    </location>
</feature>
<sequence>MKRILALTAIGATALITISLALPHLTGADLPVAQSAGIATSAPSTAATTAPAAVASDSLSSSAKKLLEEAKKKAAELAAKAKAAQAAAAAKKAADAKAAAGKAPTGGAAWNNVTFTGAKAKTSLATLKVAPAGTMAGYSRDNFKTWDKSTLGAGCDTRDAVLYRDATAPKIGANCHITGTWADPYTGTTLRDQSDLDIDHMVPLAAAWRSGAATWTASQRETYANSPLVTLAVDNSANRQKGDKTPDQWKPANTGDYCAYAVRWTEIKTTWKLSVTTSEKTALTSMLGTCK</sequence>
<dbReference type="PANTHER" id="PTHR24094">
    <property type="entry name" value="SECRETED PROTEIN"/>
    <property type="match status" value="1"/>
</dbReference>
<organism evidence="4 5">
    <name type="scientific">Frondihabitans sucicola</name>
    <dbReference type="NCBI Taxonomy" id="1268041"/>
    <lineage>
        <taxon>Bacteria</taxon>
        <taxon>Bacillati</taxon>
        <taxon>Actinomycetota</taxon>
        <taxon>Actinomycetes</taxon>
        <taxon>Micrococcales</taxon>
        <taxon>Microbacteriaceae</taxon>
        <taxon>Frondihabitans</taxon>
    </lineage>
</organism>
<keyword evidence="1" id="KW-0175">Coiled coil</keyword>
<feature type="signal peptide" evidence="2">
    <location>
        <begin position="1"/>
        <end position="21"/>
    </location>
</feature>
<proteinExistence type="predicted"/>
<evidence type="ECO:0000313" key="4">
    <source>
        <dbReference type="EMBL" id="BDZ52790.1"/>
    </source>
</evidence>
<dbReference type="RefSeq" id="WP_286347074.1">
    <property type="nucleotide sequence ID" value="NZ_AP027733.1"/>
</dbReference>
<keyword evidence="2" id="KW-0732">Signal</keyword>
<dbReference type="PANTHER" id="PTHR24094:SF15">
    <property type="entry name" value="AMP-DEPENDENT SYNTHETASE_LIGASE DOMAIN-CONTAINING PROTEIN-RELATED"/>
    <property type="match status" value="1"/>
</dbReference>
<protein>
    <recommendedName>
        <fullName evidence="3">GmrSD restriction endonucleases C-terminal domain-containing protein</fullName>
    </recommendedName>
</protein>
<dbReference type="Proteomes" id="UP001321486">
    <property type="component" value="Plasmid pNBRC108728a"/>
</dbReference>
<feature type="domain" description="GmrSD restriction endonucleases C-terminal" evidence="3">
    <location>
        <begin position="178"/>
        <end position="284"/>
    </location>
</feature>
<dbReference type="Pfam" id="PF07510">
    <property type="entry name" value="GmrSD_C"/>
    <property type="match status" value="1"/>
</dbReference>
<evidence type="ECO:0000256" key="2">
    <source>
        <dbReference type="SAM" id="SignalP"/>
    </source>
</evidence>
<name>A0ABN6YA13_9MICO</name>
<feature type="coiled-coil region" evidence="1">
    <location>
        <begin position="60"/>
        <end position="87"/>
    </location>
</feature>
<gene>
    <name evidence="4" type="ORF">GCM10025867_50310</name>
</gene>
<keyword evidence="4" id="KW-0614">Plasmid</keyword>
<evidence type="ECO:0000313" key="5">
    <source>
        <dbReference type="Proteomes" id="UP001321486"/>
    </source>
</evidence>
<evidence type="ECO:0000259" key="3">
    <source>
        <dbReference type="Pfam" id="PF07510"/>
    </source>
</evidence>
<dbReference type="InterPro" id="IPR011089">
    <property type="entry name" value="GmrSD_C"/>
</dbReference>
<reference evidence="5" key="1">
    <citation type="journal article" date="2019" name="Int. J. Syst. Evol. Microbiol.">
        <title>The Global Catalogue of Microorganisms (GCM) 10K type strain sequencing project: providing services to taxonomists for standard genome sequencing and annotation.</title>
        <authorList>
            <consortium name="The Broad Institute Genomics Platform"/>
            <consortium name="The Broad Institute Genome Sequencing Center for Infectious Disease"/>
            <person name="Wu L."/>
            <person name="Ma J."/>
        </authorList>
    </citation>
    <scope>NUCLEOTIDE SEQUENCE [LARGE SCALE GENOMIC DNA]</scope>
    <source>
        <strain evidence="5">NBRC 108728</strain>
    </source>
</reference>
<keyword evidence="5" id="KW-1185">Reference proteome</keyword>
<evidence type="ECO:0000256" key="1">
    <source>
        <dbReference type="SAM" id="Coils"/>
    </source>
</evidence>